<dbReference type="AlphaFoldDB" id="F6D354"/>
<organism evidence="1 2">
    <name type="scientific">Methanobacterium paludis (strain DSM 25820 / JCM 18151 / SWAN1)</name>
    <dbReference type="NCBI Taxonomy" id="868131"/>
    <lineage>
        <taxon>Archaea</taxon>
        <taxon>Methanobacteriati</taxon>
        <taxon>Methanobacteriota</taxon>
        <taxon>Methanomada group</taxon>
        <taxon>Methanobacteria</taxon>
        <taxon>Methanobacteriales</taxon>
        <taxon>Methanobacteriaceae</taxon>
        <taxon>Methanobacterium</taxon>
    </lineage>
</organism>
<evidence type="ECO:0000313" key="2">
    <source>
        <dbReference type="Proteomes" id="UP000009231"/>
    </source>
</evidence>
<name>F6D354_METPW</name>
<proteinExistence type="predicted"/>
<dbReference type="KEGG" id="mew:MSWAN_0970"/>
<evidence type="ECO:0000313" key="1">
    <source>
        <dbReference type="EMBL" id="AEG17994.1"/>
    </source>
</evidence>
<sequence length="95" mass="11979">MQKNVQNRAVIFILTFVFALVLCGAASAATPTTAGSGFHKQMNNYQMNNFHPHYYMHCPPYIKYYFHKHHYRHHHWYRYWYWHNNHRYYNWYWYP</sequence>
<reference evidence="1 2" key="1">
    <citation type="journal article" date="2014" name="Int. J. Syst. Evol. Microbiol.">
        <title>Methanobacterium paludis sp. nov. and a novel strain of Methanobacterium lacus isolated from northern peatlands.</title>
        <authorList>
            <person name="Cadillo-Quiroz H."/>
            <person name="Brauer S.L."/>
            <person name="Goodson N."/>
            <person name="Yavitt J.B."/>
            <person name="Zinder S.H."/>
        </authorList>
    </citation>
    <scope>NUCLEOTIDE SEQUENCE [LARGE SCALE GENOMIC DNA]</scope>
    <source>
        <strain evidence="2">DSM 25820 / JCM 18151 / SWAN1</strain>
    </source>
</reference>
<protein>
    <submittedName>
        <fullName evidence="1">Uncharacterized protein</fullName>
    </submittedName>
</protein>
<gene>
    <name evidence="1" type="ordered locus">MSWAN_0970</name>
</gene>
<dbReference type="GeneID" id="41008845"/>
<dbReference type="EMBL" id="CP002772">
    <property type="protein sequence ID" value="AEG17994.1"/>
    <property type="molecule type" value="Genomic_DNA"/>
</dbReference>
<accession>F6D354</accession>
<dbReference type="HOGENOM" id="CLU_2366248_0_0_2"/>
<dbReference type="Proteomes" id="UP000009231">
    <property type="component" value="Chromosome"/>
</dbReference>
<keyword evidence="2" id="KW-1185">Reference proteome</keyword>
<dbReference type="RefSeq" id="WP_013825496.1">
    <property type="nucleotide sequence ID" value="NC_015574.1"/>
</dbReference>